<dbReference type="PRINTS" id="PR00606">
    <property type="entry name" value="CYTCHROMECID"/>
</dbReference>
<evidence type="ECO:0000256" key="7">
    <source>
        <dbReference type="SAM" id="SignalP"/>
    </source>
</evidence>
<dbReference type="Gene3D" id="1.10.760.10">
    <property type="entry name" value="Cytochrome c-like domain"/>
    <property type="match status" value="1"/>
</dbReference>
<keyword evidence="5 6" id="KW-0408">Iron</keyword>
<dbReference type="GO" id="GO:0009055">
    <property type="term" value="F:electron transfer activity"/>
    <property type="evidence" value="ECO:0007669"/>
    <property type="project" value="InterPro"/>
</dbReference>
<dbReference type="PROSITE" id="PS51007">
    <property type="entry name" value="CYTC"/>
    <property type="match status" value="1"/>
</dbReference>
<feature type="domain" description="Cytochrome c" evidence="8">
    <location>
        <begin position="16"/>
        <end position="100"/>
    </location>
</feature>
<feature type="binding site" description="covalent" evidence="6">
    <location>
        <position position="34"/>
    </location>
    <ligand>
        <name>heme c</name>
        <dbReference type="ChEBI" id="CHEBI:61717"/>
    </ligand>
</feature>
<feature type="binding site" description="covalent" evidence="6">
    <location>
        <position position="79"/>
    </location>
    <ligand>
        <name>heme c</name>
        <dbReference type="ChEBI" id="CHEBI:61717"/>
    </ligand>
</feature>
<evidence type="ECO:0000256" key="5">
    <source>
        <dbReference type="ARBA" id="ARBA00023004"/>
    </source>
</evidence>
<dbReference type="InterPro" id="IPR009056">
    <property type="entry name" value="Cyt_c-like_dom"/>
</dbReference>
<name>A0A840RK48_9NEIS</name>
<dbReference type="Pfam" id="PF00034">
    <property type="entry name" value="Cytochrom_C"/>
    <property type="match status" value="1"/>
</dbReference>
<keyword evidence="7" id="KW-0732">Signal</keyword>
<dbReference type="SUPFAM" id="SSF46626">
    <property type="entry name" value="Cytochrome c"/>
    <property type="match status" value="1"/>
</dbReference>
<feature type="chain" id="PRO_5032861522" evidence="7">
    <location>
        <begin position="19"/>
        <end position="101"/>
    </location>
</feature>
<proteinExistence type="predicted"/>
<evidence type="ECO:0000256" key="2">
    <source>
        <dbReference type="ARBA" id="ARBA00022617"/>
    </source>
</evidence>
<comment type="caution">
    <text evidence="9">The sequence shown here is derived from an EMBL/GenBank/DDBJ whole genome shotgun (WGS) entry which is preliminary data.</text>
</comment>
<keyword evidence="3 6" id="KW-0479">Metal-binding</keyword>
<dbReference type="GO" id="GO:0020037">
    <property type="term" value="F:heme binding"/>
    <property type="evidence" value="ECO:0007669"/>
    <property type="project" value="InterPro"/>
</dbReference>
<keyword evidence="4" id="KW-0249">Electron transport</keyword>
<evidence type="ECO:0000313" key="9">
    <source>
        <dbReference type="EMBL" id="MBB5193507.1"/>
    </source>
</evidence>
<dbReference type="InterPro" id="IPR002324">
    <property type="entry name" value="Cyt_c_ID"/>
</dbReference>
<keyword evidence="2 6" id="KW-0349">Heme</keyword>
<evidence type="ECO:0000256" key="6">
    <source>
        <dbReference type="PIRSR" id="PIRSR602324-1"/>
    </source>
</evidence>
<keyword evidence="10" id="KW-1185">Reference proteome</keyword>
<keyword evidence="1" id="KW-0813">Transport</keyword>
<dbReference type="EMBL" id="JACHHN010000011">
    <property type="protein sequence ID" value="MBB5193507.1"/>
    <property type="molecule type" value="Genomic_DNA"/>
</dbReference>
<evidence type="ECO:0000259" key="8">
    <source>
        <dbReference type="PROSITE" id="PS51007"/>
    </source>
</evidence>
<evidence type="ECO:0000256" key="1">
    <source>
        <dbReference type="ARBA" id="ARBA00022448"/>
    </source>
</evidence>
<dbReference type="InterPro" id="IPR036909">
    <property type="entry name" value="Cyt_c-like_dom_sf"/>
</dbReference>
<gene>
    <name evidence="9" type="ORF">HNQ50_004264</name>
</gene>
<evidence type="ECO:0000256" key="3">
    <source>
        <dbReference type="ARBA" id="ARBA00022723"/>
    </source>
</evidence>
<evidence type="ECO:0000313" key="10">
    <source>
        <dbReference type="Proteomes" id="UP000543030"/>
    </source>
</evidence>
<protein>
    <submittedName>
        <fullName evidence="9">Cytochrome c</fullName>
    </submittedName>
</protein>
<reference evidence="9 10" key="1">
    <citation type="submission" date="2020-08" db="EMBL/GenBank/DDBJ databases">
        <title>Genomic Encyclopedia of Type Strains, Phase IV (KMG-IV): sequencing the most valuable type-strain genomes for metagenomic binning, comparative biology and taxonomic classification.</title>
        <authorList>
            <person name="Goeker M."/>
        </authorList>
    </citation>
    <scope>NUCLEOTIDE SEQUENCE [LARGE SCALE GENOMIC DNA]</scope>
    <source>
        <strain evidence="9 10">DSM 18233</strain>
    </source>
</reference>
<evidence type="ECO:0000256" key="4">
    <source>
        <dbReference type="ARBA" id="ARBA00022982"/>
    </source>
</evidence>
<sequence length="101" mass="10756">MLLRSALLLLVLSTPALAADPQDLAKSKNCFACHGLDNKIVGPAWKDVAARFNGQKGAEQLLADKIKNGSSGTWGAVPMPPNPVSDAEAAQLAKWILTRKY</sequence>
<dbReference type="GO" id="GO:0005506">
    <property type="term" value="F:iron ion binding"/>
    <property type="evidence" value="ECO:0007669"/>
    <property type="project" value="InterPro"/>
</dbReference>
<feature type="signal peptide" evidence="7">
    <location>
        <begin position="1"/>
        <end position="18"/>
    </location>
</feature>
<feature type="binding site" description="covalent" evidence="6">
    <location>
        <position position="30"/>
    </location>
    <ligand>
        <name>heme c</name>
        <dbReference type="ChEBI" id="CHEBI:61717"/>
    </ligand>
</feature>
<dbReference type="RefSeq" id="WP_184103152.1">
    <property type="nucleotide sequence ID" value="NZ_JACHHN010000011.1"/>
</dbReference>
<dbReference type="AlphaFoldDB" id="A0A840RK48"/>
<comment type="PTM">
    <text evidence="6">Binds 1 heme c group covalently per subunit.</text>
</comment>
<organism evidence="9 10">
    <name type="scientific">Silvimonas terrae</name>
    <dbReference type="NCBI Taxonomy" id="300266"/>
    <lineage>
        <taxon>Bacteria</taxon>
        <taxon>Pseudomonadati</taxon>
        <taxon>Pseudomonadota</taxon>
        <taxon>Betaproteobacteria</taxon>
        <taxon>Neisseriales</taxon>
        <taxon>Chitinibacteraceae</taxon>
        <taxon>Silvimonas</taxon>
    </lineage>
</organism>
<dbReference type="Proteomes" id="UP000543030">
    <property type="component" value="Unassembled WGS sequence"/>
</dbReference>
<accession>A0A840RK48</accession>